<dbReference type="AlphaFoldDB" id="A0A8H4RHH6"/>
<evidence type="ECO:0000313" key="2">
    <source>
        <dbReference type="Proteomes" id="UP000566819"/>
    </source>
</evidence>
<accession>A0A8H4RHH6</accession>
<dbReference type="Proteomes" id="UP000566819">
    <property type="component" value="Unassembled WGS sequence"/>
</dbReference>
<keyword evidence="2" id="KW-1185">Reference proteome</keyword>
<protein>
    <submittedName>
        <fullName evidence="1">Uncharacterized protein</fullName>
    </submittedName>
</protein>
<dbReference type="EMBL" id="JAAMPI010000690">
    <property type="protein sequence ID" value="KAF4629341.1"/>
    <property type="molecule type" value="Genomic_DNA"/>
</dbReference>
<evidence type="ECO:0000313" key="1">
    <source>
        <dbReference type="EMBL" id="KAF4629341.1"/>
    </source>
</evidence>
<sequence length="212" mass="24963">MRTVTAQERIKRFISDATLSDYDHETDITPQDDQNVQLPLCLLRFSKALDKVRTNGDWKIEPPNNTFDQLLLTKSDEEVWTSMQAGIEASSNNCKERPRTWFKCAWKLDPDHTDYHHKIQRVRRVSDPVEHFGIRILVFIRREHLPMLEGWNMTRMKRVNREFLRLLPQFKEVCSIAEAKVLKSLLAGKKLELVEDEFETVRDIVNAAREVE</sequence>
<reference evidence="1 2" key="1">
    <citation type="submission" date="2020-03" db="EMBL/GenBank/DDBJ databases">
        <title>Draft Genome Sequence of Cudoniella acicularis.</title>
        <authorList>
            <person name="Buettner E."/>
            <person name="Kellner H."/>
        </authorList>
    </citation>
    <scope>NUCLEOTIDE SEQUENCE [LARGE SCALE GENOMIC DNA]</scope>
    <source>
        <strain evidence="1 2">DSM 108380</strain>
    </source>
</reference>
<name>A0A8H4RHH6_9HELO</name>
<proteinExistence type="predicted"/>
<gene>
    <name evidence="1" type="ORF">G7Y89_g8808</name>
</gene>
<comment type="caution">
    <text evidence="1">The sequence shown here is derived from an EMBL/GenBank/DDBJ whole genome shotgun (WGS) entry which is preliminary data.</text>
</comment>
<organism evidence="1 2">
    <name type="scientific">Cudoniella acicularis</name>
    <dbReference type="NCBI Taxonomy" id="354080"/>
    <lineage>
        <taxon>Eukaryota</taxon>
        <taxon>Fungi</taxon>
        <taxon>Dikarya</taxon>
        <taxon>Ascomycota</taxon>
        <taxon>Pezizomycotina</taxon>
        <taxon>Leotiomycetes</taxon>
        <taxon>Helotiales</taxon>
        <taxon>Tricladiaceae</taxon>
        <taxon>Cudoniella</taxon>
    </lineage>
</organism>